<dbReference type="InterPro" id="IPR003439">
    <property type="entry name" value="ABC_transporter-like_ATP-bd"/>
</dbReference>
<dbReference type="CDD" id="cd03219">
    <property type="entry name" value="ABC_Mj1267_LivG_branched"/>
    <property type="match status" value="1"/>
</dbReference>
<evidence type="ECO:0000256" key="2">
    <source>
        <dbReference type="ARBA" id="ARBA00022475"/>
    </source>
</evidence>
<evidence type="ECO:0000256" key="1">
    <source>
        <dbReference type="ARBA" id="ARBA00022448"/>
    </source>
</evidence>
<dbReference type="PANTHER" id="PTHR45772:SF7">
    <property type="entry name" value="AMINO ACID ABC TRANSPORTER ATP-BINDING PROTEIN"/>
    <property type="match status" value="1"/>
</dbReference>
<accession>A0ABU1VFQ5</accession>
<dbReference type="Pfam" id="PF00005">
    <property type="entry name" value="ABC_tran"/>
    <property type="match status" value="1"/>
</dbReference>
<evidence type="ECO:0000313" key="7">
    <source>
        <dbReference type="Proteomes" id="UP001265550"/>
    </source>
</evidence>
<dbReference type="PANTHER" id="PTHR45772">
    <property type="entry name" value="CONSERVED COMPONENT OF ABC TRANSPORTER FOR NATURAL AMINO ACIDS-RELATED"/>
    <property type="match status" value="1"/>
</dbReference>
<keyword evidence="2" id="KW-0472">Membrane</keyword>
<sequence length="263" mass="28454">MNAPQVNTSQPVLAVRGLSKHFGGVKALDGIDLHVTRGELLGVIGPNGAGKTALINTITGFYRATAGQIELEGREISHLPMHEIGRLGIGRTFQNIRLFKRMTVLENVLVAFKAFSGSPLRSFFRAGTPKADIAAAMHWLEQLQLADRADALAASLAYGDARRLEIARALAGGPRLLLLDEPAAGMNEAETAQLTRDIQKIRGHVSSILLIEHDMGLIRALSDRIVAMDYGKKIAEGSAHAVLEHPEVLRAYLGSEEEEEVRA</sequence>
<organism evidence="6 7">
    <name type="scientific">Hydrogenophaga laconesensis</name>
    <dbReference type="NCBI Taxonomy" id="1805971"/>
    <lineage>
        <taxon>Bacteria</taxon>
        <taxon>Pseudomonadati</taxon>
        <taxon>Pseudomonadota</taxon>
        <taxon>Betaproteobacteria</taxon>
        <taxon>Burkholderiales</taxon>
        <taxon>Comamonadaceae</taxon>
        <taxon>Hydrogenophaga</taxon>
    </lineage>
</organism>
<keyword evidence="4" id="KW-0067">ATP-binding</keyword>
<dbReference type="InterPro" id="IPR003593">
    <property type="entry name" value="AAA+_ATPase"/>
</dbReference>
<dbReference type="InterPro" id="IPR051120">
    <property type="entry name" value="ABC_AA/LPS_Transport"/>
</dbReference>
<dbReference type="SUPFAM" id="SSF52540">
    <property type="entry name" value="P-loop containing nucleoside triphosphate hydrolases"/>
    <property type="match status" value="1"/>
</dbReference>
<dbReference type="Gene3D" id="3.40.50.300">
    <property type="entry name" value="P-loop containing nucleotide triphosphate hydrolases"/>
    <property type="match status" value="1"/>
</dbReference>
<evidence type="ECO:0000256" key="3">
    <source>
        <dbReference type="ARBA" id="ARBA00022741"/>
    </source>
</evidence>
<proteinExistence type="predicted"/>
<dbReference type="PROSITE" id="PS50893">
    <property type="entry name" value="ABC_TRANSPORTER_2"/>
    <property type="match status" value="1"/>
</dbReference>
<dbReference type="InterPro" id="IPR017871">
    <property type="entry name" value="ABC_transporter-like_CS"/>
</dbReference>
<dbReference type="RefSeq" id="WP_204734739.1">
    <property type="nucleotide sequence ID" value="NZ_JAVDWE010000011.1"/>
</dbReference>
<feature type="domain" description="ABC transporter" evidence="5">
    <location>
        <begin position="13"/>
        <end position="255"/>
    </location>
</feature>
<dbReference type="PROSITE" id="PS00211">
    <property type="entry name" value="ABC_TRANSPORTER_1"/>
    <property type="match status" value="1"/>
</dbReference>
<keyword evidence="1" id="KW-0813">Transport</keyword>
<evidence type="ECO:0000256" key="4">
    <source>
        <dbReference type="ARBA" id="ARBA00022840"/>
    </source>
</evidence>
<keyword evidence="7" id="KW-1185">Reference proteome</keyword>
<keyword evidence="2" id="KW-1003">Cell membrane</keyword>
<dbReference type="SMART" id="SM00382">
    <property type="entry name" value="AAA"/>
    <property type="match status" value="1"/>
</dbReference>
<protein>
    <submittedName>
        <fullName evidence="6">ABC-type branched-subunit amino acid transport system ATPase component</fullName>
    </submittedName>
</protein>
<gene>
    <name evidence="6" type="ORF">J2X09_003781</name>
</gene>
<evidence type="ECO:0000313" key="6">
    <source>
        <dbReference type="EMBL" id="MDR7096028.1"/>
    </source>
</evidence>
<reference evidence="6 7" key="1">
    <citation type="submission" date="2023-07" db="EMBL/GenBank/DDBJ databases">
        <title>Sorghum-associated microbial communities from plants grown in Nebraska, USA.</title>
        <authorList>
            <person name="Schachtman D."/>
        </authorList>
    </citation>
    <scope>NUCLEOTIDE SEQUENCE [LARGE SCALE GENOMIC DNA]</scope>
    <source>
        <strain evidence="6 7">BE240</strain>
    </source>
</reference>
<comment type="caution">
    <text evidence="6">The sequence shown here is derived from an EMBL/GenBank/DDBJ whole genome shotgun (WGS) entry which is preliminary data.</text>
</comment>
<dbReference type="EMBL" id="JAVDWE010000011">
    <property type="protein sequence ID" value="MDR7096028.1"/>
    <property type="molecule type" value="Genomic_DNA"/>
</dbReference>
<dbReference type="Pfam" id="PF12399">
    <property type="entry name" value="BCA_ABC_TP_C"/>
    <property type="match status" value="1"/>
</dbReference>
<dbReference type="InterPro" id="IPR032823">
    <property type="entry name" value="BCA_ABC_TP_C"/>
</dbReference>
<keyword evidence="3" id="KW-0547">Nucleotide-binding</keyword>
<name>A0ABU1VFQ5_9BURK</name>
<dbReference type="Proteomes" id="UP001265550">
    <property type="component" value="Unassembled WGS sequence"/>
</dbReference>
<evidence type="ECO:0000259" key="5">
    <source>
        <dbReference type="PROSITE" id="PS50893"/>
    </source>
</evidence>
<dbReference type="InterPro" id="IPR027417">
    <property type="entry name" value="P-loop_NTPase"/>
</dbReference>